<dbReference type="PROSITE" id="PS50106">
    <property type="entry name" value="PDZ"/>
    <property type="match status" value="1"/>
</dbReference>
<evidence type="ECO:0000259" key="1">
    <source>
        <dbReference type="PROSITE" id="PS50106"/>
    </source>
</evidence>
<dbReference type="InterPro" id="IPR007963">
    <property type="entry name" value="Peptidase_M61_catalytic"/>
</dbReference>
<dbReference type="GO" id="GO:0008237">
    <property type="term" value="F:metallopeptidase activity"/>
    <property type="evidence" value="ECO:0007669"/>
    <property type="project" value="UniProtKB-KW"/>
</dbReference>
<reference evidence="2 3" key="1">
    <citation type="submission" date="2017-09" db="EMBL/GenBank/DDBJ databases">
        <authorList>
            <person name="Ehlers B."/>
            <person name="Leendertz F.H."/>
        </authorList>
    </citation>
    <scope>NUCLEOTIDE SEQUENCE [LARGE SCALE GENOMIC DNA]</scope>
    <source>
        <strain evidence="2 3">DSM 16848</strain>
    </source>
</reference>
<dbReference type="GO" id="GO:0006508">
    <property type="term" value="P:proteolysis"/>
    <property type="evidence" value="ECO:0007669"/>
    <property type="project" value="UniProtKB-KW"/>
</dbReference>
<dbReference type="InterPro" id="IPR024191">
    <property type="entry name" value="Peptidase_M61"/>
</dbReference>
<dbReference type="Gene3D" id="2.60.40.3650">
    <property type="match status" value="1"/>
</dbReference>
<dbReference type="SUPFAM" id="SSF55486">
    <property type="entry name" value="Metalloproteases ('zincins'), catalytic domain"/>
    <property type="match status" value="1"/>
</dbReference>
<evidence type="ECO:0000313" key="2">
    <source>
        <dbReference type="EMBL" id="SOD65999.1"/>
    </source>
</evidence>
<dbReference type="InterPro" id="IPR040756">
    <property type="entry name" value="Peptidase_M61_N"/>
</dbReference>
<keyword evidence="2" id="KW-0378">Hydrolase</keyword>
<dbReference type="OrthoDB" id="9778516at2"/>
<dbReference type="Gene3D" id="2.30.42.10">
    <property type="match status" value="1"/>
</dbReference>
<protein>
    <submittedName>
        <fullName evidence="2">Predicted metalloprotease, contains C-terminal PDZ domain</fullName>
    </submittedName>
</protein>
<keyword evidence="2" id="KW-0645">Protease</keyword>
<dbReference type="Pfam" id="PF05299">
    <property type="entry name" value="Peptidase_M61"/>
    <property type="match status" value="1"/>
</dbReference>
<dbReference type="RefSeq" id="WP_097113552.1">
    <property type="nucleotide sequence ID" value="NZ_CP083931.1"/>
</dbReference>
<dbReference type="Proteomes" id="UP000219669">
    <property type="component" value="Unassembled WGS sequence"/>
</dbReference>
<dbReference type="SMART" id="SM00228">
    <property type="entry name" value="PDZ"/>
    <property type="match status" value="1"/>
</dbReference>
<gene>
    <name evidence="2" type="ORF">SAMN02746062_00465</name>
</gene>
<dbReference type="PIRSF" id="PIRSF016493">
    <property type="entry name" value="Glycyl_aminpptds"/>
    <property type="match status" value="1"/>
</dbReference>
<keyword evidence="2" id="KW-0482">Metalloprotease</keyword>
<dbReference type="AlphaFoldDB" id="A0A286E539"/>
<name>A0A286E539_9NEIS</name>
<dbReference type="EMBL" id="OCNF01000003">
    <property type="protein sequence ID" value="SOD65999.1"/>
    <property type="molecule type" value="Genomic_DNA"/>
</dbReference>
<organism evidence="2 3">
    <name type="scientific">Alysiella filiformis DSM 16848</name>
    <dbReference type="NCBI Taxonomy" id="1120981"/>
    <lineage>
        <taxon>Bacteria</taxon>
        <taxon>Pseudomonadati</taxon>
        <taxon>Pseudomonadota</taxon>
        <taxon>Betaproteobacteria</taxon>
        <taxon>Neisseriales</taxon>
        <taxon>Neisseriaceae</taxon>
        <taxon>Alysiella</taxon>
    </lineage>
</organism>
<dbReference type="InterPro" id="IPR001478">
    <property type="entry name" value="PDZ"/>
</dbReference>
<evidence type="ECO:0000313" key="3">
    <source>
        <dbReference type="Proteomes" id="UP000219669"/>
    </source>
</evidence>
<dbReference type="SUPFAM" id="SSF50156">
    <property type="entry name" value="PDZ domain-like"/>
    <property type="match status" value="1"/>
</dbReference>
<proteinExistence type="predicted"/>
<dbReference type="InterPro" id="IPR036034">
    <property type="entry name" value="PDZ_sf"/>
</dbReference>
<dbReference type="Gene3D" id="1.10.390.10">
    <property type="entry name" value="Neutral Protease Domain 2"/>
    <property type="match status" value="1"/>
</dbReference>
<accession>A0A286E539</accession>
<dbReference type="InterPro" id="IPR027268">
    <property type="entry name" value="Peptidase_M4/M1_CTD_sf"/>
</dbReference>
<feature type="domain" description="PDZ" evidence="1">
    <location>
        <begin position="481"/>
        <end position="522"/>
    </location>
</feature>
<keyword evidence="3" id="KW-1185">Reference proteome</keyword>
<dbReference type="Pfam" id="PF17899">
    <property type="entry name" value="Peptidase_M61_N"/>
    <property type="match status" value="1"/>
</dbReference>
<dbReference type="Pfam" id="PF00595">
    <property type="entry name" value="PDZ"/>
    <property type="match status" value="1"/>
</dbReference>
<sequence length="585" mass="66853">MFHYTLIPQPQQHIWHITLSFDHIAGSPNLLKLANWVAGSYMIRDFSRHILGFQAACNGEDCEMYQLDKNTWQLPDQDGHYVVHYAVYANDLSVRASLLDTQRGFIDGACLFLYAPHRQNEVHEVELAGLPENWQIVSTLPRISETHFQATSYAELTDHPIEMGEHIEILRFEAHSIPHFIALSGYYRDFDRQRLIDDCQRICEYEIDLFPRPTPFTHYLFLLYLGDGIYGGLEHISSTALHADRKALPAYNMGEANAAYTELLGLIAHEYFHAWNVKSFKPTVFQPYDLEKETYTEQLWAYEGITSYYDDLTLVRSGVISVSNYLNLLANTMTRVQRNAGRKWQSLAQSSFAAWHKYYKQDENSPNAITSYYQHGALFALCLDLVIRENSEYSLDFVMQNLYQRFLDTGAGTQEGEWQTLASEYTGLTLNDFFNYGLYSTEDLPLAMCLRQAGIELRWLPENRSSGNGKLVSEFPDFAPQAELGCRYTQNKDGAVISHVFSGSSAEEATLKPNDKIIAVNGLACTDFAAQTQTAVGDVHVLHFFREGVLRHTELTVQAAEPHTAYLKIVDEDLLQQWLFNQKSQ</sequence>